<keyword evidence="5" id="KW-1185">Reference proteome</keyword>
<dbReference type="AlphaFoldDB" id="A0A0G4M929"/>
<dbReference type="PANTHER" id="PTHR38115:SF1">
    <property type="entry name" value="LIPOCALIN-LIKE DOMAIN-CONTAINING PROTEIN"/>
    <property type="match status" value="1"/>
</dbReference>
<dbReference type="Proteomes" id="UP000689129">
    <property type="component" value="Unassembled WGS sequence"/>
</dbReference>
<dbReference type="Proteomes" id="UP000044602">
    <property type="component" value="Unassembled WGS sequence"/>
</dbReference>
<evidence type="ECO:0000256" key="1">
    <source>
        <dbReference type="SAM" id="MobiDB-lite"/>
    </source>
</evidence>
<evidence type="ECO:0008006" key="7">
    <source>
        <dbReference type="Google" id="ProtNLM"/>
    </source>
</evidence>
<dbReference type="EMBL" id="CVQI01027113">
    <property type="protein sequence ID" value="CRK34803.1"/>
    <property type="molecule type" value="Genomic_DNA"/>
</dbReference>
<dbReference type="PANTHER" id="PTHR38115">
    <property type="entry name" value="LIPOCALIN-LIKE DOMAIN-CONTAINING PROTEIN"/>
    <property type="match status" value="1"/>
</dbReference>
<evidence type="ECO:0000313" key="2">
    <source>
        <dbReference type="EMBL" id="CRK30778.1"/>
    </source>
</evidence>
<sequence>MAAPSEKSLKDMTGQWFVATKLCEGFEQYLSLQGLPWWKRQFLHILTVKETHTQYVDSEGITHIDVALSISGGFGGNSENRIIDNKKHAVETEMLGTLYEQCRWVNLDEVDDDPWLKEGWVYTKDERENGGAGPNGELHIESRGTNSSGSFSTVGLWGFIEFNGARYHCRKAICRKGTEKARVLGVYGYVGPAEK</sequence>
<dbReference type="OrthoDB" id="425354at2759"/>
<dbReference type="EMBL" id="CVQH01021518">
    <property type="protein sequence ID" value="CRK30778.1"/>
    <property type="molecule type" value="Genomic_DNA"/>
</dbReference>
<evidence type="ECO:0000313" key="3">
    <source>
        <dbReference type="EMBL" id="CRK34803.1"/>
    </source>
</evidence>
<evidence type="ECO:0000313" key="6">
    <source>
        <dbReference type="Proteomes" id="UP000045706"/>
    </source>
</evidence>
<dbReference type="EMBL" id="JAEMWZ010000149">
    <property type="protein sequence ID" value="KAG7133934.1"/>
    <property type="molecule type" value="Genomic_DNA"/>
</dbReference>
<gene>
    <name evidence="2" type="ORF">BN1708_015864</name>
    <name evidence="3" type="ORF">BN1723_014910</name>
    <name evidence="4" type="ORF">HYQ45_008009</name>
</gene>
<evidence type="ECO:0000313" key="4">
    <source>
        <dbReference type="EMBL" id="KAG7133934.1"/>
    </source>
</evidence>
<organism evidence="2 5">
    <name type="scientific">Verticillium longisporum</name>
    <name type="common">Verticillium dahliae var. longisporum</name>
    <dbReference type="NCBI Taxonomy" id="100787"/>
    <lineage>
        <taxon>Eukaryota</taxon>
        <taxon>Fungi</taxon>
        <taxon>Dikarya</taxon>
        <taxon>Ascomycota</taxon>
        <taxon>Pezizomycotina</taxon>
        <taxon>Sordariomycetes</taxon>
        <taxon>Hypocreomycetidae</taxon>
        <taxon>Glomerellales</taxon>
        <taxon>Plectosphaerellaceae</taxon>
        <taxon>Verticillium</taxon>
    </lineage>
</organism>
<dbReference type="Proteomes" id="UP000045706">
    <property type="component" value="Unassembled WGS sequence"/>
</dbReference>
<proteinExistence type="predicted"/>
<reference evidence="5 6" key="1">
    <citation type="submission" date="2015-05" db="EMBL/GenBank/DDBJ databases">
        <authorList>
            <person name="Fogelqvist Johan"/>
        </authorList>
    </citation>
    <scope>NUCLEOTIDE SEQUENCE [LARGE SCALE GENOMIC DNA]</scope>
    <source>
        <strain evidence="2">VL1</strain>
        <strain evidence="3">VL2</strain>
    </source>
</reference>
<reference evidence="4" key="2">
    <citation type="journal article" date="2021" name="Mol. Plant Pathol.">
        <title>A 20-kb lineage-specific genomic region tames virulence in pathogenic amphidiploid Verticillium longisporum.</title>
        <authorList>
            <person name="Harting R."/>
            <person name="Starke J."/>
            <person name="Kusch H."/>
            <person name="Poggeler S."/>
            <person name="Maurus I."/>
            <person name="Schluter R."/>
            <person name="Landesfeind M."/>
            <person name="Bulla I."/>
            <person name="Nowrousian M."/>
            <person name="de Jonge R."/>
            <person name="Stahlhut G."/>
            <person name="Hoff K.J."/>
            <person name="Asshauer K.P."/>
            <person name="Thurmer A."/>
            <person name="Stanke M."/>
            <person name="Daniel R."/>
            <person name="Morgenstern B."/>
            <person name="Thomma B.P.H.J."/>
            <person name="Kronstad J.W."/>
            <person name="Braus-Stromeyer S.A."/>
            <person name="Braus G.H."/>
        </authorList>
    </citation>
    <scope>NUCLEOTIDE SEQUENCE</scope>
    <source>
        <strain evidence="4">Vl32</strain>
    </source>
</reference>
<name>A0A0G4M929_VERLO</name>
<feature type="region of interest" description="Disordered" evidence="1">
    <location>
        <begin position="126"/>
        <end position="147"/>
    </location>
</feature>
<protein>
    <recommendedName>
        <fullName evidence="7">Lipocalin-like domain-containing protein</fullName>
    </recommendedName>
</protein>
<evidence type="ECO:0000313" key="5">
    <source>
        <dbReference type="Proteomes" id="UP000044602"/>
    </source>
</evidence>
<dbReference type="InterPro" id="IPR053037">
    <property type="entry name" value="Pericyclase_pydY-like"/>
</dbReference>
<accession>A0A0G4M929</accession>